<keyword evidence="2" id="KW-1133">Transmembrane helix</keyword>
<keyword evidence="2" id="KW-0812">Transmembrane</keyword>
<keyword evidence="2" id="KW-0472">Membrane</keyword>
<feature type="transmembrane region" description="Helical" evidence="2">
    <location>
        <begin position="64"/>
        <end position="91"/>
    </location>
</feature>
<sequence length="170" mass="18355">MSTATLPPCRSHCTQGPSPPRPTPRRCGEGDCEGVRVCRCWWGEKPSPAPLPCVAERVAARLRWFMAAVAAAAAAAAAAVVVVALLLLLFVRHRSRGASPEEPLTPEEEESVDNLRGTPPPTSDSLSPLDGHRDPLPRPLRPAPLPGWWGAAPRLVVSGEWKPLVAGWWW</sequence>
<feature type="region of interest" description="Disordered" evidence="1">
    <location>
        <begin position="1"/>
        <end position="29"/>
    </location>
</feature>
<evidence type="ECO:0000313" key="3">
    <source>
        <dbReference type="EMBL" id="MPC61677.1"/>
    </source>
</evidence>
<feature type="region of interest" description="Disordered" evidence="1">
    <location>
        <begin position="98"/>
        <end position="136"/>
    </location>
</feature>
<evidence type="ECO:0000256" key="1">
    <source>
        <dbReference type="SAM" id="MobiDB-lite"/>
    </source>
</evidence>
<name>A0A5B7GWT6_PORTR</name>
<gene>
    <name evidence="3" type="ORF">E2C01_055752</name>
</gene>
<dbReference type="EMBL" id="VSRR010018776">
    <property type="protein sequence ID" value="MPC61677.1"/>
    <property type="molecule type" value="Genomic_DNA"/>
</dbReference>
<keyword evidence="4" id="KW-1185">Reference proteome</keyword>
<comment type="caution">
    <text evidence="3">The sequence shown here is derived from an EMBL/GenBank/DDBJ whole genome shotgun (WGS) entry which is preliminary data.</text>
</comment>
<proteinExistence type="predicted"/>
<organism evidence="3 4">
    <name type="scientific">Portunus trituberculatus</name>
    <name type="common">Swimming crab</name>
    <name type="synonym">Neptunus trituberculatus</name>
    <dbReference type="NCBI Taxonomy" id="210409"/>
    <lineage>
        <taxon>Eukaryota</taxon>
        <taxon>Metazoa</taxon>
        <taxon>Ecdysozoa</taxon>
        <taxon>Arthropoda</taxon>
        <taxon>Crustacea</taxon>
        <taxon>Multicrustacea</taxon>
        <taxon>Malacostraca</taxon>
        <taxon>Eumalacostraca</taxon>
        <taxon>Eucarida</taxon>
        <taxon>Decapoda</taxon>
        <taxon>Pleocyemata</taxon>
        <taxon>Brachyura</taxon>
        <taxon>Eubrachyura</taxon>
        <taxon>Portunoidea</taxon>
        <taxon>Portunidae</taxon>
        <taxon>Portuninae</taxon>
        <taxon>Portunus</taxon>
    </lineage>
</organism>
<dbReference type="AlphaFoldDB" id="A0A5B7GWT6"/>
<reference evidence="3 4" key="1">
    <citation type="submission" date="2019-05" db="EMBL/GenBank/DDBJ databases">
        <title>Another draft genome of Portunus trituberculatus and its Hox gene families provides insights of decapod evolution.</title>
        <authorList>
            <person name="Jeong J.-H."/>
            <person name="Song I."/>
            <person name="Kim S."/>
            <person name="Choi T."/>
            <person name="Kim D."/>
            <person name="Ryu S."/>
            <person name="Kim W."/>
        </authorList>
    </citation>
    <scope>NUCLEOTIDE SEQUENCE [LARGE SCALE GENOMIC DNA]</scope>
    <source>
        <tissue evidence="3">Muscle</tissue>
    </source>
</reference>
<evidence type="ECO:0000313" key="4">
    <source>
        <dbReference type="Proteomes" id="UP000324222"/>
    </source>
</evidence>
<dbReference type="Proteomes" id="UP000324222">
    <property type="component" value="Unassembled WGS sequence"/>
</dbReference>
<evidence type="ECO:0000256" key="2">
    <source>
        <dbReference type="SAM" id="Phobius"/>
    </source>
</evidence>
<accession>A0A5B7GWT6</accession>
<protein>
    <submittedName>
        <fullName evidence="3">Uncharacterized protein</fullName>
    </submittedName>
</protein>